<name>A0A2K0A7T3_STAHA</name>
<dbReference type="NCBIfam" id="NF040982">
    <property type="entry name" value="ComGD"/>
    <property type="match status" value="1"/>
</dbReference>
<keyword evidence="1" id="KW-0472">Membrane</keyword>
<comment type="caution">
    <text evidence="2">The sequence shown here is derived from an EMBL/GenBank/DDBJ whole genome shotgun (WGS) entry which is preliminary data.</text>
</comment>
<organism evidence="2 3">
    <name type="scientific">Staphylococcus haemolyticus</name>
    <dbReference type="NCBI Taxonomy" id="1283"/>
    <lineage>
        <taxon>Bacteria</taxon>
        <taxon>Bacillati</taxon>
        <taxon>Bacillota</taxon>
        <taxon>Bacilli</taxon>
        <taxon>Bacillales</taxon>
        <taxon>Staphylococcaceae</taxon>
        <taxon>Staphylococcus</taxon>
    </lineage>
</organism>
<evidence type="ECO:0000313" key="3">
    <source>
        <dbReference type="Proteomes" id="UP000053523"/>
    </source>
</evidence>
<dbReference type="InterPro" id="IPR016785">
    <property type="entry name" value="ComGD"/>
</dbReference>
<dbReference type="AlphaFoldDB" id="A0A2K0A7T3"/>
<dbReference type="PIRSF" id="PIRSF021292">
    <property type="entry name" value="Competence_ComGD"/>
    <property type="match status" value="1"/>
</dbReference>
<dbReference type="EMBL" id="LORN02000015">
    <property type="protein sequence ID" value="PNN21081.1"/>
    <property type="molecule type" value="Genomic_DNA"/>
</dbReference>
<protein>
    <recommendedName>
        <fullName evidence="4">Prepilin-type N-terminal cleavage/methylation domain-containing protein</fullName>
    </recommendedName>
</protein>
<keyword evidence="1" id="KW-0812">Transmembrane</keyword>
<evidence type="ECO:0000313" key="2">
    <source>
        <dbReference type="EMBL" id="PNN21081.1"/>
    </source>
</evidence>
<reference evidence="2 3" key="1">
    <citation type="submission" date="2017-12" db="EMBL/GenBank/DDBJ databases">
        <title>FDA dAtabase for Regulatory Grade micrObial Sequences (FDA-ARGOS): Supporting development and validation of Infectious Disease Dx tests.</title>
        <authorList>
            <person name="Hoffmann M."/>
            <person name="Allard M."/>
            <person name="Evans P."/>
            <person name="Brown E."/>
            <person name="Tallon L."/>
            <person name="Sadzewicz L."/>
            <person name="Sengamalay N."/>
            <person name="Ott S."/>
            <person name="Godinez A."/>
            <person name="Nagaraj S."/>
            <person name="Vavikolanu K."/>
            <person name="Aluvathingal J."/>
            <person name="Nadendla S."/>
            <person name="Sichtig H."/>
        </authorList>
    </citation>
    <scope>NUCLEOTIDE SEQUENCE [LARGE SCALE GENOMIC DNA]</scope>
    <source>
        <strain evidence="2 3">FDAARGOS_148</strain>
    </source>
</reference>
<evidence type="ECO:0000256" key="1">
    <source>
        <dbReference type="SAM" id="Phobius"/>
    </source>
</evidence>
<accession>A0A2K0A7T3</accession>
<dbReference type="GO" id="GO:0030420">
    <property type="term" value="P:establishment of competence for transformation"/>
    <property type="evidence" value="ECO:0007669"/>
    <property type="project" value="InterPro"/>
</dbReference>
<dbReference type="Proteomes" id="UP000053523">
    <property type="component" value="Unassembled WGS sequence"/>
</dbReference>
<keyword evidence="1" id="KW-1133">Transmembrane helix</keyword>
<evidence type="ECO:0008006" key="4">
    <source>
        <dbReference type="Google" id="ProtNLM"/>
    </source>
</evidence>
<proteinExistence type="predicted"/>
<sequence length="151" mass="17247">MVRLLRTSQFTAFTLLETLLTLLILIIIIMISPSIYTKTKLDLIESELKVKNIITQLEYIKSKAIAENQSITIVFSKQATEMNIIEQNGNKYKLGLFGTKIISVAKVHTITFNNEGKINHFGSIILKAKENIYRVIFNIDKGRIRFVKLSN</sequence>
<feature type="transmembrane region" description="Helical" evidence="1">
    <location>
        <begin position="12"/>
        <end position="36"/>
    </location>
</feature>
<gene>
    <name evidence="2" type="ORF">AL503_010035</name>
</gene>